<sequence length="53" mass="5968">MFPTGGYTLVEENGALEQLGWKDLCLLTASTRSPIRGQISNIWYLSMPLVHCR</sequence>
<comment type="caution">
    <text evidence="1">The sequence shown here is derived from an EMBL/GenBank/DDBJ whole genome shotgun (WGS) entry which is preliminary data.</text>
</comment>
<gene>
    <name evidence="1" type="ORF">PVAP13_1NG357238</name>
</gene>
<organism evidence="1 2">
    <name type="scientific">Panicum virgatum</name>
    <name type="common">Blackwell switchgrass</name>
    <dbReference type="NCBI Taxonomy" id="38727"/>
    <lineage>
        <taxon>Eukaryota</taxon>
        <taxon>Viridiplantae</taxon>
        <taxon>Streptophyta</taxon>
        <taxon>Embryophyta</taxon>
        <taxon>Tracheophyta</taxon>
        <taxon>Spermatophyta</taxon>
        <taxon>Magnoliopsida</taxon>
        <taxon>Liliopsida</taxon>
        <taxon>Poales</taxon>
        <taxon>Poaceae</taxon>
        <taxon>PACMAD clade</taxon>
        <taxon>Panicoideae</taxon>
        <taxon>Panicodae</taxon>
        <taxon>Paniceae</taxon>
        <taxon>Panicinae</taxon>
        <taxon>Panicum</taxon>
        <taxon>Panicum sect. Hiantes</taxon>
    </lineage>
</organism>
<proteinExistence type="predicted"/>
<keyword evidence="2" id="KW-1185">Reference proteome</keyword>
<dbReference type="AlphaFoldDB" id="A0A8T0X549"/>
<evidence type="ECO:0000313" key="2">
    <source>
        <dbReference type="Proteomes" id="UP000823388"/>
    </source>
</evidence>
<dbReference type="Proteomes" id="UP000823388">
    <property type="component" value="Chromosome 1N"/>
</dbReference>
<reference evidence="1" key="1">
    <citation type="submission" date="2020-05" db="EMBL/GenBank/DDBJ databases">
        <title>WGS assembly of Panicum virgatum.</title>
        <authorList>
            <person name="Lovell J.T."/>
            <person name="Jenkins J."/>
            <person name="Shu S."/>
            <person name="Juenger T.E."/>
            <person name="Schmutz J."/>
        </authorList>
    </citation>
    <scope>NUCLEOTIDE SEQUENCE</scope>
    <source>
        <strain evidence="1">AP13</strain>
    </source>
</reference>
<accession>A0A8T0X549</accession>
<dbReference type="EMBL" id="CM029038">
    <property type="protein sequence ID" value="KAG2652464.1"/>
    <property type="molecule type" value="Genomic_DNA"/>
</dbReference>
<protein>
    <submittedName>
        <fullName evidence="1">Uncharacterized protein</fullName>
    </submittedName>
</protein>
<evidence type="ECO:0000313" key="1">
    <source>
        <dbReference type="EMBL" id="KAG2652464.1"/>
    </source>
</evidence>
<name>A0A8T0X549_PANVG</name>